<dbReference type="OrthoDB" id="5984406at2759"/>
<dbReference type="Gene3D" id="1.10.10.60">
    <property type="entry name" value="Homeodomain-like"/>
    <property type="match status" value="1"/>
</dbReference>
<evidence type="ECO:0000256" key="2">
    <source>
        <dbReference type="SAM" id="MobiDB-lite"/>
    </source>
</evidence>
<evidence type="ECO:0000256" key="1">
    <source>
        <dbReference type="ARBA" id="ARBA00023125"/>
    </source>
</evidence>
<gene>
    <name evidence="4" type="ORF">OCBIM_22006298mg</name>
</gene>
<dbReference type="AlphaFoldDB" id="A0A0L8FW35"/>
<feature type="compositionally biased region" description="Basic and acidic residues" evidence="2">
    <location>
        <begin position="23"/>
        <end position="40"/>
    </location>
</feature>
<feature type="compositionally biased region" description="Acidic residues" evidence="2">
    <location>
        <begin position="47"/>
        <end position="62"/>
    </location>
</feature>
<evidence type="ECO:0000259" key="3">
    <source>
        <dbReference type="PROSITE" id="PS51253"/>
    </source>
</evidence>
<dbReference type="Pfam" id="PF14949">
    <property type="entry name" value="ARF7EP_C"/>
    <property type="match status" value="1"/>
</dbReference>
<feature type="compositionally biased region" description="Low complexity" evidence="2">
    <location>
        <begin position="104"/>
        <end position="128"/>
    </location>
</feature>
<dbReference type="PANTHER" id="PTHR46536:SF3">
    <property type="entry name" value="ARF7 EFFECTOR PROTEIN C-TERMINAL DOMAIN-CONTAINING PROTEIN"/>
    <property type="match status" value="1"/>
</dbReference>
<evidence type="ECO:0000313" key="4">
    <source>
        <dbReference type="EMBL" id="KOF68913.1"/>
    </source>
</evidence>
<feature type="region of interest" description="Disordered" evidence="2">
    <location>
        <begin position="1"/>
        <end position="128"/>
    </location>
</feature>
<dbReference type="InterPro" id="IPR029264">
    <property type="entry name" value="ARF7EP_C"/>
</dbReference>
<name>A0A0L8FW35_OCTBM</name>
<dbReference type="InterPro" id="IPR006600">
    <property type="entry name" value="HTH_CenpB_DNA-bd_dom"/>
</dbReference>
<reference evidence="4" key="1">
    <citation type="submission" date="2015-07" db="EMBL/GenBank/DDBJ databases">
        <title>MeaNS - Measles Nucleotide Surveillance Program.</title>
        <authorList>
            <person name="Tran T."/>
            <person name="Druce J."/>
        </authorList>
    </citation>
    <scope>NUCLEOTIDE SEQUENCE</scope>
    <source>
        <strain evidence="4">UCB-OBI-ISO-001</strain>
        <tissue evidence="4">Gonad</tissue>
    </source>
</reference>
<feature type="domain" description="HTH CENPB-type" evidence="3">
    <location>
        <begin position="133"/>
        <end position="206"/>
    </location>
</feature>
<dbReference type="KEGG" id="obi:106880776"/>
<organism evidence="4">
    <name type="scientific">Octopus bimaculoides</name>
    <name type="common">California two-spotted octopus</name>
    <dbReference type="NCBI Taxonomy" id="37653"/>
    <lineage>
        <taxon>Eukaryota</taxon>
        <taxon>Metazoa</taxon>
        <taxon>Spiralia</taxon>
        <taxon>Lophotrochozoa</taxon>
        <taxon>Mollusca</taxon>
        <taxon>Cephalopoda</taxon>
        <taxon>Coleoidea</taxon>
        <taxon>Octopodiformes</taxon>
        <taxon>Octopoda</taxon>
        <taxon>Incirrata</taxon>
        <taxon>Octopodidae</taxon>
        <taxon>Octopus</taxon>
    </lineage>
</organism>
<keyword evidence="1" id="KW-0238">DNA-binding</keyword>
<protein>
    <recommendedName>
        <fullName evidence="3">HTH CENPB-type domain-containing protein</fullName>
    </recommendedName>
</protein>
<dbReference type="STRING" id="37653.A0A0L8FW35"/>
<dbReference type="Pfam" id="PF03221">
    <property type="entry name" value="HTH_Tnp_Tc5"/>
    <property type="match status" value="1"/>
</dbReference>
<dbReference type="PROSITE" id="PS51253">
    <property type="entry name" value="HTH_CENPB"/>
    <property type="match status" value="1"/>
</dbReference>
<dbReference type="GO" id="GO:0003677">
    <property type="term" value="F:DNA binding"/>
    <property type="evidence" value="ECO:0007669"/>
    <property type="project" value="UniProtKB-KW"/>
</dbReference>
<sequence length="318" mass="36088">MSKDMTTVLKNTGAMNNSLSSKTPEHEDQTSNNKDVDSTTDKSNYVDAEEPPDLETEPELELELSVSSPMSFTSVNPDFNDVSNQSSAVKTTRDNSADDVSNSTTHTRTTKTTTTTTKTNGKTLGKGETISKRRGTRQLTRVREMDRELASWINSFYTNDKLDELTRDMITERAREIAKEKKILDFAGTANWFTRFLGRNFSDASVSKQLKMLSFANPGKFMEDFDPERSAREMRKMNRRIYRENVKKNQMYDEAGRLLDNSKDVCDCLDEDCPGCHFPCRKCGSEKCGTECRCNRKWVYELVEIEGTNLVISNSSLP</sequence>
<feature type="compositionally biased region" description="Polar residues" evidence="2">
    <location>
        <begin position="1"/>
        <end position="22"/>
    </location>
</feature>
<proteinExistence type="predicted"/>
<accession>A0A0L8FW35</accession>
<dbReference type="PANTHER" id="PTHR46536">
    <property type="entry name" value="ARL14 EFFECTOR PROTEIN"/>
    <property type="match status" value="1"/>
</dbReference>
<feature type="compositionally biased region" description="Polar residues" evidence="2">
    <location>
        <begin position="72"/>
        <end position="90"/>
    </location>
</feature>
<dbReference type="EMBL" id="KQ425863">
    <property type="protein sequence ID" value="KOF68913.1"/>
    <property type="molecule type" value="Genomic_DNA"/>
</dbReference>